<dbReference type="GO" id="GO:0050661">
    <property type="term" value="F:NADP binding"/>
    <property type="evidence" value="ECO:0007669"/>
    <property type="project" value="InterPro"/>
</dbReference>
<dbReference type="EMBL" id="JAABLQ010000001">
    <property type="protein sequence ID" value="NBN78398.1"/>
    <property type="molecule type" value="Genomic_DNA"/>
</dbReference>
<dbReference type="RefSeq" id="WP_161673951.1">
    <property type="nucleotide sequence ID" value="NZ_JAABLQ010000001.1"/>
</dbReference>
<dbReference type="InterPro" id="IPR008927">
    <property type="entry name" value="6-PGluconate_DH-like_C_sf"/>
</dbReference>
<dbReference type="AlphaFoldDB" id="A0A7X5F255"/>
<reference evidence="2" key="1">
    <citation type="submission" date="2020-01" db="EMBL/GenBank/DDBJ databases">
        <authorList>
            <person name="Fang Y."/>
            <person name="Sun R."/>
            <person name="Nie L."/>
            <person name="He J."/>
            <person name="Hao L."/>
            <person name="Wang L."/>
            <person name="Su S."/>
            <person name="Lv E."/>
            <person name="Zhang Z."/>
            <person name="Xie R."/>
            <person name="Liu H."/>
        </authorList>
    </citation>
    <scope>NUCLEOTIDE SEQUENCE [LARGE SCALE GENOMIC DNA]</scope>
    <source>
        <strain evidence="2">XCT-53</strain>
    </source>
</reference>
<dbReference type="GO" id="GO:0016491">
    <property type="term" value="F:oxidoreductase activity"/>
    <property type="evidence" value="ECO:0007669"/>
    <property type="project" value="UniProtKB-KW"/>
</dbReference>
<name>A0A7X5F255_9HYPH</name>
<organism evidence="1 2">
    <name type="scientific">Pannonibacter tanglangensis</name>
    <dbReference type="NCBI Taxonomy" id="2750084"/>
    <lineage>
        <taxon>Bacteria</taxon>
        <taxon>Pseudomonadati</taxon>
        <taxon>Pseudomonadota</taxon>
        <taxon>Alphaproteobacteria</taxon>
        <taxon>Hyphomicrobiales</taxon>
        <taxon>Stappiaceae</taxon>
        <taxon>Pannonibacter</taxon>
    </lineage>
</organism>
<dbReference type="PIRSF" id="PIRSF000103">
    <property type="entry name" value="HIBADH"/>
    <property type="match status" value="1"/>
</dbReference>
<dbReference type="InterPro" id="IPR006115">
    <property type="entry name" value="6PGDH_NADP-bd"/>
</dbReference>
<dbReference type="Pfam" id="PF03446">
    <property type="entry name" value="NAD_binding_2"/>
    <property type="match status" value="1"/>
</dbReference>
<dbReference type="Gene3D" id="3.40.50.720">
    <property type="entry name" value="NAD(P)-binding Rossmann-like Domain"/>
    <property type="match status" value="1"/>
</dbReference>
<dbReference type="Proteomes" id="UP000586722">
    <property type="component" value="Unassembled WGS sequence"/>
</dbReference>
<dbReference type="InterPro" id="IPR013328">
    <property type="entry name" value="6PGD_dom2"/>
</dbReference>
<comment type="caution">
    <text evidence="1">The sequence shown here is derived from an EMBL/GenBank/DDBJ whole genome shotgun (WGS) entry which is preliminary data.</text>
</comment>
<dbReference type="Pfam" id="PF14833">
    <property type="entry name" value="NAD_binding_11"/>
    <property type="match status" value="1"/>
</dbReference>
<dbReference type="GO" id="GO:0051287">
    <property type="term" value="F:NAD binding"/>
    <property type="evidence" value="ECO:0007669"/>
    <property type="project" value="InterPro"/>
</dbReference>
<dbReference type="InterPro" id="IPR029154">
    <property type="entry name" value="HIBADH-like_NADP-bd"/>
</dbReference>
<sequence>MAKVAFIGLGVMGYPMAGYLASRGGHEVTVYNRTRAKADKWAAEHGGTAAATPREAAEGCDFVFACVGNDDDLRAVTTGPDGAFHGLKAGAVFIDHTTASAEVARELGAAAAARGCHFIDAPVSGGQAGAEKGILTVMCGGEPAVFEQAKPVIECFARFVGLMGPVGSGQLTKMVNQICIAGVVQGLAEAIHFAKQAGLDVPAVISAIRGGAAQSWQMENRWETMAAGKFEFGFAVDWMRKDLGIVLDTAKATGARLPLTALVDQFYGDVQAMGGNRWDTSSLIVRLEGVKKD</sequence>
<keyword evidence="2" id="KW-1185">Reference proteome</keyword>
<dbReference type="SUPFAM" id="SSF48179">
    <property type="entry name" value="6-phosphogluconate dehydrogenase C-terminal domain-like"/>
    <property type="match status" value="1"/>
</dbReference>
<evidence type="ECO:0000313" key="1">
    <source>
        <dbReference type="EMBL" id="NBN78398.1"/>
    </source>
</evidence>
<gene>
    <name evidence="1" type="ORF">GWI72_08975</name>
</gene>
<accession>A0A7X5F255</accession>
<dbReference type="PANTHER" id="PTHR43060:SF15">
    <property type="entry name" value="3-HYDROXYISOBUTYRATE DEHYDROGENASE-LIKE 1, MITOCHONDRIAL-RELATED"/>
    <property type="match status" value="1"/>
</dbReference>
<dbReference type="InterPro" id="IPR015815">
    <property type="entry name" value="HIBADH-related"/>
</dbReference>
<dbReference type="PANTHER" id="PTHR43060">
    <property type="entry name" value="3-HYDROXYISOBUTYRATE DEHYDROGENASE-LIKE 1, MITOCHONDRIAL-RELATED"/>
    <property type="match status" value="1"/>
</dbReference>
<dbReference type="Gene3D" id="1.10.1040.10">
    <property type="entry name" value="N-(1-d-carboxylethyl)-l-norvaline Dehydrogenase, domain 2"/>
    <property type="match status" value="1"/>
</dbReference>
<evidence type="ECO:0000313" key="2">
    <source>
        <dbReference type="Proteomes" id="UP000586722"/>
    </source>
</evidence>
<dbReference type="InterPro" id="IPR036291">
    <property type="entry name" value="NAD(P)-bd_dom_sf"/>
</dbReference>
<dbReference type="SUPFAM" id="SSF51735">
    <property type="entry name" value="NAD(P)-binding Rossmann-fold domains"/>
    <property type="match status" value="1"/>
</dbReference>
<proteinExistence type="predicted"/>
<protein>
    <submittedName>
        <fullName evidence="1">NAD-binding protein</fullName>
    </submittedName>
</protein>